<evidence type="ECO:0000313" key="2">
    <source>
        <dbReference type="EMBL" id="KAK5861457.1"/>
    </source>
</evidence>
<feature type="region of interest" description="Disordered" evidence="1">
    <location>
        <begin position="1"/>
        <end position="23"/>
    </location>
</feature>
<dbReference type="AlphaFoldDB" id="A0AAN7XIB8"/>
<accession>A0AAN7XIB8</accession>
<comment type="caution">
    <text evidence="2">The sequence shown here is derived from an EMBL/GenBank/DDBJ whole genome shotgun (WGS) entry which is preliminary data.</text>
</comment>
<organism evidence="2 3">
    <name type="scientific">Eleginops maclovinus</name>
    <name type="common">Patagonian blennie</name>
    <name type="synonym">Eleginus maclovinus</name>
    <dbReference type="NCBI Taxonomy" id="56733"/>
    <lineage>
        <taxon>Eukaryota</taxon>
        <taxon>Metazoa</taxon>
        <taxon>Chordata</taxon>
        <taxon>Craniata</taxon>
        <taxon>Vertebrata</taxon>
        <taxon>Euteleostomi</taxon>
        <taxon>Actinopterygii</taxon>
        <taxon>Neopterygii</taxon>
        <taxon>Teleostei</taxon>
        <taxon>Neoteleostei</taxon>
        <taxon>Acanthomorphata</taxon>
        <taxon>Eupercaria</taxon>
        <taxon>Perciformes</taxon>
        <taxon>Notothenioidei</taxon>
        <taxon>Eleginopidae</taxon>
        <taxon>Eleginops</taxon>
    </lineage>
</organism>
<reference evidence="2 3" key="1">
    <citation type="journal article" date="2023" name="Genes (Basel)">
        <title>Chromosome-Level Genome Assembly and Circadian Gene Repertoire of the Patagonia Blennie Eleginops maclovinus-The Closest Ancestral Proxy of Antarctic Cryonotothenioids.</title>
        <authorList>
            <person name="Cheng C.C."/>
            <person name="Rivera-Colon A.G."/>
            <person name="Minhas B.F."/>
            <person name="Wilson L."/>
            <person name="Rayamajhi N."/>
            <person name="Vargas-Chacoff L."/>
            <person name="Catchen J.M."/>
        </authorList>
    </citation>
    <scope>NUCLEOTIDE SEQUENCE [LARGE SCALE GENOMIC DNA]</scope>
    <source>
        <strain evidence="2">JMC-PN-2008</strain>
    </source>
</reference>
<protein>
    <submittedName>
        <fullName evidence="2">Uncharacterized protein</fullName>
    </submittedName>
</protein>
<evidence type="ECO:0000313" key="3">
    <source>
        <dbReference type="Proteomes" id="UP001346869"/>
    </source>
</evidence>
<proteinExistence type="predicted"/>
<sequence length="80" mass="8313">MYGAVNEESSSLPNGTGTPGLNVLTGAGALGGRHIGKAISIHHCLLLSDRLRAVTDEGGTIRGGQNSTVWQKKEAWEGRG</sequence>
<dbReference type="EMBL" id="JAUZQC010000013">
    <property type="protein sequence ID" value="KAK5861457.1"/>
    <property type="molecule type" value="Genomic_DNA"/>
</dbReference>
<keyword evidence="3" id="KW-1185">Reference proteome</keyword>
<feature type="compositionally biased region" description="Polar residues" evidence="1">
    <location>
        <begin position="7"/>
        <end position="16"/>
    </location>
</feature>
<evidence type="ECO:0000256" key="1">
    <source>
        <dbReference type="SAM" id="MobiDB-lite"/>
    </source>
</evidence>
<dbReference type="Proteomes" id="UP001346869">
    <property type="component" value="Unassembled WGS sequence"/>
</dbReference>
<reference evidence="2 3" key="2">
    <citation type="journal article" date="2023" name="Mol. Biol. Evol.">
        <title>Genomics of Secondarily Temperate Adaptation in the Only Non-Antarctic Icefish.</title>
        <authorList>
            <person name="Rivera-Colon A.G."/>
            <person name="Rayamajhi N."/>
            <person name="Minhas B.F."/>
            <person name="Madrigal G."/>
            <person name="Bilyk K.T."/>
            <person name="Yoon V."/>
            <person name="Hune M."/>
            <person name="Gregory S."/>
            <person name="Cheng C.H.C."/>
            <person name="Catchen J.M."/>
        </authorList>
    </citation>
    <scope>NUCLEOTIDE SEQUENCE [LARGE SCALE GENOMIC DNA]</scope>
    <source>
        <strain evidence="2">JMC-PN-2008</strain>
    </source>
</reference>
<name>A0AAN7XIB8_ELEMC</name>
<gene>
    <name evidence="2" type="ORF">PBY51_022852</name>
</gene>